<keyword evidence="3" id="KW-1185">Reference proteome</keyword>
<proteinExistence type="predicted"/>
<sequence>METLLLDYYRYLEWALYALISLSGILGAVLAATTRDDAYDAAGRQGKWAWTGILVLSAVVVFTRMPFLSWIGMVAIGLYWFDVRPQIKDILQGNYGW</sequence>
<evidence type="ECO:0000256" key="1">
    <source>
        <dbReference type="SAM" id="Phobius"/>
    </source>
</evidence>
<dbReference type="Pfam" id="PF10724">
    <property type="entry name" value="DUF2516"/>
    <property type="match status" value="1"/>
</dbReference>
<dbReference type="InterPro" id="IPR019662">
    <property type="entry name" value="DUF2516"/>
</dbReference>
<dbReference type="eggNOG" id="ENOG502ZWTE">
    <property type="taxonomic scope" value="Bacteria"/>
</dbReference>
<accession>A0A097IDK8</accession>
<organism evidence="2 3">
    <name type="scientific">Corynebacterium doosanense CAU 212 = DSM 45436</name>
    <dbReference type="NCBI Taxonomy" id="558173"/>
    <lineage>
        <taxon>Bacteria</taxon>
        <taxon>Bacillati</taxon>
        <taxon>Actinomycetota</taxon>
        <taxon>Actinomycetes</taxon>
        <taxon>Mycobacteriales</taxon>
        <taxon>Corynebacteriaceae</taxon>
        <taxon>Corynebacterium</taxon>
    </lineage>
</organism>
<dbReference type="RefSeq" id="WP_018021402.1">
    <property type="nucleotide sequence ID" value="NZ_AQUX01000002.1"/>
</dbReference>
<keyword evidence="1" id="KW-0812">Transmembrane</keyword>
<evidence type="ECO:0000313" key="2">
    <source>
        <dbReference type="EMBL" id="AIT60204.1"/>
    </source>
</evidence>
<keyword evidence="1" id="KW-1133">Transmembrane helix</keyword>
<dbReference type="KEGG" id="cdo:CDOO_02245"/>
<evidence type="ECO:0000313" key="3">
    <source>
        <dbReference type="Proteomes" id="UP000029914"/>
    </source>
</evidence>
<dbReference type="HOGENOM" id="CLU_135072_1_0_11"/>
<gene>
    <name evidence="2" type="ORF">CDOO_02245</name>
</gene>
<dbReference type="EMBL" id="CP006764">
    <property type="protein sequence ID" value="AIT60204.1"/>
    <property type="molecule type" value="Genomic_DNA"/>
</dbReference>
<keyword evidence="1" id="KW-0472">Membrane</keyword>
<feature type="transmembrane region" description="Helical" evidence="1">
    <location>
        <begin position="53"/>
        <end position="81"/>
    </location>
</feature>
<reference evidence="2 3" key="1">
    <citation type="submission" date="2013-09" db="EMBL/GenBank/DDBJ databases">
        <title>Complete genome sequence of Corynebacterium doosanense CAU 212(T) (=DSM 45436(T)), isolated from activated sludge.</title>
        <authorList>
            <person name="Schaffert L."/>
            <person name="Albersmeier A."/>
            <person name="Kalinowski J."/>
            <person name="Ruckert C."/>
        </authorList>
    </citation>
    <scope>NUCLEOTIDE SEQUENCE [LARGE SCALE GENOMIC DNA]</scope>
    <source>
        <strain evidence="2 3">CAU 212</strain>
    </source>
</reference>
<dbReference type="Proteomes" id="UP000029914">
    <property type="component" value="Chromosome"/>
</dbReference>
<dbReference type="AlphaFoldDB" id="A0A097IDK8"/>
<dbReference type="STRING" id="558173.CDOO_02245"/>
<feature type="transmembrane region" description="Helical" evidence="1">
    <location>
        <begin position="14"/>
        <end position="32"/>
    </location>
</feature>
<protein>
    <submittedName>
        <fullName evidence="2">Uncharacterized protein</fullName>
    </submittedName>
</protein>
<name>A0A097IDK8_9CORY</name>